<protein>
    <submittedName>
        <fullName evidence="2">Uncharacterized protein</fullName>
    </submittedName>
</protein>
<keyword evidence="1" id="KW-0732">Signal</keyword>
<organism evidence="2 3">
    <name type="scientific">Choanephora cucurbitarum</name>
    <dbReference type="NCBI Taxonomy" id="101091"/>
    <lineage>
        <taxon>Eukaryota</taxon>
        <taxon>Fungi</taxon>
        <taxon>Fungi incertae sedis</taxon>
        <taxon>Mucoromycota</taxon>
        <taxon>Mucoromycotina</taxon>
        <taxon>Mucoromycetes</taxon>
        <taxon>Mucorales</taxon>
        <taxon>Mucorineae</taxon>
        <taxon>Choanephoraceae</taxon>
        <taxon>Choanephoroideae</taxon>
        <taxon>Choanephora</taxon>
    </lineage>
</organism>
<reference evidence="2 3" key="1">
    <citation type="submission" date="2016-03" db="EMBL/GenBank/DDBJ databases">
        <title>Choanephora cucurbitarum.</title>
        <authorList>
            <person name="Min B."/>
            <person name="Park H."/>
            <person name="Park J.-H."/>
            <person name="Shin H.-D."/>
            <person name="Choi I.-G."/>
        </authorList>
    </citation>
    <scope>NUCLEOTIDE SEQUENCE [LARGE SCALE GENOMIC DNA]</scope>
    <source>
        <strain evidence="2 3">KUS-F28377</strain>
    </source>
</reference>
<dbReference type="InParanoid" id="A0A1C7N0F4"/>
<evidence type="ECO:0000313" key="3">
    <source>
        <dbReference type="Proteomes" id="UP000093000"/>
    </source>
</evidence>
<feature type="chain" id="PRO_5008889395" evidence="1">
    <location>
        <begin position="20"/>
        <end position="86"/>
    </location>
</feature>
<gene>
    <name evidence="2" type="ORF">A0J61_09472</name>
</gene>
<feature type="signal peptide" evidence="1">
    <location>
        <begin position="1"/>
        <end position="19"/>
    </location>
</feature>
<dbReference type="Proteomes" id="UP000093000">
    <property type="component" value="Unassembled WGS sequence"/>
</dbReference>
<sequence>MKLAVLFAVITVALSGVIADEYRLNCSCFLPKWDRGCCYEVGGVSKEKGNLCVIGQYEEEKHTNFANCCSEQNGNIKCKRVYFATQ</sequence>
<name>A0A1C7N0F4_9FUNG</name>
<dbReference type="OrthoDB" id="2201647at2759"/>
<dbReference type="EMBL" id="LUGH01000858">
    <property type="protein sequence ID" value="OBZ82478.1"/>
    <property type="molecule type" value="Genomic_DNA"/>
</dbReference>
<keyword evidence="3" id="KW-1185">Reference proteome</keyword>
<dbReference type="AlphaFoldDB" id="A0A1C7N0F4"/>
<evidence type="ECO:0000313" key="2">
    <source>
        <dbReference type="EMBL" id="OBZ82478.1"/>
    </source>
</evidence>
<accession>A0A1C7N0F4</accession>
<evidence type="ECO:0000256" key="1">
    <source>
        <dbReference type="SAM" id="SignalP"/>
    </source>
</evidence>
<proteinExistence type="predicted"/>
<comment type="caution">
    <text evidence="2">The sequence shown here is derived from an EMBL/GenBank/DDBJ whole genome shotgun (WGS) entry which is preliminary data.</text>
</comment>